<keyword evidence="1" id="KW-0732">Signal</keyword>
<comment type="caution">
    <text evidence="2">The sequence shown here is derived from an EMBL/GenBank/DDBJ whole genome shotgun (WGS) entry which is preliminary data.</text>
</comment>
<reference evidence="3" key="1">
    <citation type="journal article" date="2017" name="Proc. Natl. Acad. Sci. U.S.A.">
        <title>Simulation of Deepwater Horizon oil plume reveals substrate specialization within a complex community of hydrocarbon-degraders.</title>
        <authorList>
            <person name="Hu P."/>
            <person name="Dubinsky E.A."/>
            <person name="Probst A.J."/>
            <person name="Wang J."/>
            <person name="Sieber C.M.K."/>
            <person name="Tom L.M."/>
            <person name="Gardinali P."/>
            <person name="Banfield J.F."/>
            <person name="Atlas R.M."/>
            <person name="Andersen G.L."/>
        </authorList>
    </citation>
    <scope>NUCLEOTIDE SEQUENCE [LARGE SCALE GENOMIC DNA]</scope>
</reference>
<feature type="chain" id="PRO_5013006277" description="Haemolysin activator HlyB C-terminal domain-containing protein" evidence="1">
    <location>
        <begin position="20"/>
        <end position="479"/>
    </location>
</feature>
<dbReference type="AlphaFoldDB" id="A0A1Y5F314"/>
<evidence type="ECO:0000313" key="2">
    <source>
        <dbReference type="EMBL" id="OUR94060.1"/>
    </source>
</evidence>
<evidence type="ECO:0000256" key="1">
    <source>
        <dbReference type="SAM" id="SignalP"/>
    </source>
</evidence>
<proteinExistence type="predicted"/>
<name>A0A1Y5F314_9BACT</name>
<sequence length="479" mass="54478">MRYFTLLVLISLFTHMSFAQEGVIFFVKEDKTKHKIEVRAKETLGHGIFKNDKFVHFVPISSRADLKNMNKALKGFGLNPKQLAEVEKYTHKVFESQLKPATTKDLIKTSVALSEVANQILDSELEIDCHEENGETVALEKEKEKKEKTAQVYCECELPKGTKGKVDKASAPELEGSFWDNITFLGDLESQEFSLDTSNDNIFHGLWRNIADPEMDGNDRGRTFGLNLNYSLKGSEGEFRIMYESTIFTQLKETSPGSNRFYVRNDGDSQKYLQDLLERNRLDISLRKKLDNSDLFLIGGVELEQLTDDGNMSGPIQTAWHSAWGKDTVQYENQDFMDDKYSLSLYGGVGKDWFHDLGKWKCRTRLEGTIGHNILDSSDTYAKVRGEVEFNSNEVFGGNEDNPYFLVSMWAEGSVESQGGSNRGAGINLSMPTNVGRWQIKPTVGFSIKDEKEDRFFSQKQSKKIEPESHIGITFTRRF</sequence>
<evidence type="ECO:0000313" key="3">
    <source>
        <dbReference type="Proteomes" id="UP000196531"/>
    </source>
</evidence>
<gene>
    <name evidence="2" type="ORF">A9Q84_18275</name>
</gene>
<evidence type="ECO:0008006" key="4">
    <source>
        <dbReference type="Google" id="ProtNLM"/>
    </source>
</evidence>
<feature type="signal peptide" evidence="1">
    <location>
        <begin position="1"/>
        <end position="19"/>
    </location>
</feature>
<dbReference type="Proteomes" id="UP000196531">
    <property type="component" value="Unassembled WGS sequence"/>
</dbReference>
<dbReference type="EMBL" id="MAAO01000012">
    <property type="protein sequence ID" value="OUR94060.1"/>
    <property type="molecule type" value="Genomic_DNA"/>
</dbReference>
<protein>
    <recommendedName>
        <fullName evidence="4">Haemolysin activator HlyB C-terminal domain-containing protein</fullName>
    </recommendedName>
</protein>
<accession>A0A1Y5F314</accession>
<organism evidence="2 3">
    <name type="scientific">Halobacteriovorax marinus</name>
    <dbReference type="NCBI Taxonomy" id="97084"/>
    <lineage>
        <taxon>Bacteria</taxon>
        <taxon>Pseudomonadati</taxon>
        <taxon>Bdellovibrionota</taxon>
        <taxon>Bacteriovoracia</taxon>
        <taxon>Bacteriovoracales</taxon>
        <taxon>Halobacteriovoraceae</taxon>
        <taxon>Halobacteriovorax</taxon>
    </lineage>
</organism>